<name>A0A3M2M8W1_9ACTN</name>
<evidence type="ECO:0000313" key="2">
    <source>
        <dbReference type="Proteomes" id="UP000282674"/>
    </source>
</evidence>
<dbReference type="RefSeq" id="WP_122194118.1">
    <property type="nucleotide sequence ID" value="NZ_JBHSKC010000033.1"/>
</dbReference>
<proteinExistence type="predicted"/>
<sequence>MKTIPRCALPMAAREFESLVAEVRDVLDRCGVPVHLDRDRDRLDEALWAFIHPDLVHGEEE</sequence>
<evidence type="ECO:0000313" key="1">
    <source>
        <dbReference type="EMBL" id="RMI45313.1"/>
    </source>
</evidence>
<comment type="caution">
    <text evidence="1">The sequence shown here is derived from an EMBL/GenBank/DDBJ whole genome shotgun (WGS) entry which is preliminary data.</text>
</comment>
<dbReference type="EMBL" id="RFFG01000014">
    <property type="protein sequence ID" value="RMI45313.1"/>
    <property type="molecule type" value="Genomic_DNA"/>
</dbReference>
<dbReference type="Proteomes" id="UP000282674">
    <property type="component" value="Unassembled WGS sequence"/>
</dbReference>
<keyword evidence="2" id="KW-1185">Reference proteome</keyword>
<dbReference type="AlphaFoldDB" id="A0A3M2M8W1"/>
<reference evidence="1 2" key="1">
    <citation type="submission" date="2018-10" db="EMBL/GenBank/DDBJ databases">
        <title>Isolation from soil.</title>
        <authorList>
            <person name="Hu J."/>
        </authorList>
    </citation>
    <scope>NUCLEOTIDE SEQUENCE [LARGE SCALE GENOMIC DNA]</scope>
    <source>
        <strain evidence="1 2">NEAU-Ht49</strain>
    </source>
</reference>
<accession>A0A3M2M8W1</accession>
<gene>
    <name evidence="1" type="ORF">EBO15_10325</name>
</gene>
<organism evidence="1 2">
    <name type="scientific">Actinomadura harenae</name>
    <dbReference type="NCBI Taxonomy" id="2483351"/>
    <lineage>
        <taxon>Bacteria</taxon>
        <taxon>Bacillati</taxon>
        <taxon>Actinomycetota</taxon>
        <taxon>Actinomycetes</taxon>
        <taxon>Streptosporangiales</taxon>
        <taxon>Thermomonosporaceae</taxon>
        <taxon>Actinomadura</taxon>
    </lineage>
</organism>
<protein>
    <submittedName>
        <fullName evidence="1">Uncharacterized protein</fullName>
    </submittedName>
</protein>